<dbReference type="SUPFAM" id="SSF56655">
    <property type="entry name" value="Carbohydrate phosphatase"/>
    <property type="match status" value="1"/>
</dbReference>
<name>A0A844HQ01_9RHOB</name>
<dbReference type="Pfam" id="PF00459">
    <property type="entry name" value="Inositol_P"/>
    <property type="match status" value="1"/>
</dbReference>
<comment type="catalytic activity">
    <reaction evidence="1">
        <text>a myo-inositol phosphate + H2O = myo-inositol + phosphate</text>
        <dbReference type="Rhea" id="RHEA:24056"/>
        <dbReference type="ChEBI" id="CHEBI:15377"/>
        <dbReference type="ChEBI" id="CHEBI:17268"/>
        <dbReference type="ChEBI" id="CHEBI:43474"/>
        <dbReference type="ChEBI" id="CHEBI:84139"/>
        <dbReference type="EC" id="3.1.3.25"/>
    </reaction>
</comment>
<evidence type="ECO:0000256" key="9">
    <source>
        <dbReference type="PIRSR" id="PIRSR600760-2"/>
    </source>
</evidence>
<evidence type="ECO:0000256" key="8">
    <source>
        <dbReference type="ARBA" id="ARBA00022842"/>
    </source>
</evidence>
<feature type="binding site" evidence="9">
    <location>
        <position position="99"/>
    </location>
    <ligand>
        <name>Mg(2+)</name>
        <dbReference type="ChEBI" id="CHEBI:18420"/>
        <label>1</label>
        <note>catalytic</note>
    </ligand>
</feature>
<dbReference type="EC" id="3.1.3.25" evidence="4"/>
<dbReference type="RefSeq" id="WP_155041876.1">
    <property type="nucleotide sequence ID" value="NZ_JBHGCD010000026.1"/>
</dbReference>
<keyword evidence="11" id="KW-1185">Reference proteome</keyword>
<protein>
    <recommendedName>
        <fullName evidence="5">Inositol-1-monophosphatase</fullName>
        <ecNumber evidence="4">3.1.3.25</ecNumber>
    </recommendedName>
</protein>
<dbReference type="GO" id="GO:0046872">
    <property type="term" value="F:metal ion binding"/>
    <property type="evidence" value="ECO:0007669"/>
    <property type="project" value="UniProtKB-KW"/>
</dbReference>
<dbReference type="GO" id="GO:0008934">
    <property type="term" value="F:inositol monophosphate 1-phosphatase activity"/>
    <property type="evidence" value="ECO:0007669"/>
    <property type="project" value="TreeGrafter"/>
</dbReference>
<dbReference type="OrthoDB" id="9785695at2"/>
<dbReference type="GO" id="GO:0006020">
    <property type="term" value="P:inositol metabolic process"/>
    <property type="evidence" value="ECO:0007669"/>
    <property type="project" value="TreeGrafter"/>
</dbReference>
<proteinExistence type="inferred from homology"/>
<evidence type="ECO:0000256" key="4">
    <source>
        <dbReference type="ARBA" id="ARBA00013106"/>
    </source>
</evidence>
<evidence type="ECO:0000256" key="7">
    <source>
        <dbReference type="ARBA" id="ARBA00022801"/>
    </source>
</evidence>
<comment type="cofactor">
    <cofactor evidence="2 9">
        <name>Mg(2+)</name>
        <dbReference type="ChEBI" id="CHEBI:18420"/>
    </cofactor>
</comment>
<comment type="similarity">
    <text evidence="3">Belongs to the inositol monophosphatase superfamily.</text>
</comment>
<evidence type="ECO:0000256" key="2">
    <source>
        <dbReference type="ARBA" id="ARBA00001946"/>
    </source>
</evidence>
<comment type="caution">
    <text evidence="10">The sequence shown here is derived from an EMBL/GenBank/DDBJ whole genome shotgun (WGS) entry which is preliminary data.</text>
</comment>
<evidence type="ECO:0000256" key="3">
    <source>
        <dbReference type="ARBA" id="ARBA00009759"/>
    </source>
</evidence>
<feature type="binding site" evidence="9">
    <location>
        <position position="85"/>
    </location>
    <ligand>
        <name>Mg(2+)</name>
        <dbReference type="ChEBI" id="CHEBI:18420"/>
        <label>1</label>
        <note>catalytic</note>
    </ligand>
</feature>
<dbReference type="Gene3D" id="3.40.190.80">
    <property type="match status" value="1"/>
</dbReference>
<evidence type="ECO:0000256" key="6">
    <source>
        <dbReference type="ARBA" id="ARBA00022723"/>
    </source>
</evidence>
<dbReference type="Proteomes" id="UP000449846">
    <property type="component" value="Unassembled WGS sequence"/>
</dbReference>
<dbReference type="PRINTS" id="PR00377">
    <property type="entry name" value="IMPHPHTASES"/>
</dbReference>
<evidence type="ECO:0000256" key="1">
    <source>
        <dbReference type="ARBA" id="ARBA00001033"/>
    </source>
</evidence>
<dbReference type="PANTHER" id="PTHR20854">
    <property type="entry name" value="INOSITOL MONOPHOSPHATASE"/>
    <property type="match status" value="1"/>
</dbReference>
<dbReference type="PANTHER" id="PTHR20854:SF4">
    <property type="entry name" value="INOSITOL-1-MONOPHOSPHATASE-RELATED"/>
    <property type="match status" value="1"/>
</dbReference>
<dbReference type="AlphaFoldDB" id="A0A844HQ01"/>
<feature type="binding site" evidence="9">
    <location>
        <position position="101"/>
    </location>
    <ligand>
        <name>Mg(2+)</name>
        <dbReference type="ChEBI" id="CHEBI:18420"/>
        <label>1</label>
        <note>catalytic</note>
    </ligand>
</feature>
<evidence type="ECO:0000313" key="11">
    <source>
        <dbReference type="Proteomes" id="UP000449846"/>
    </source>
</evidence>
<dbReference type="PROSITE" id="PS00629">
    <property type="entry name" value="IMP_1"/>
    <property type="match status" value="1"/>
</dbReference>
<evidence type="ECO:0000313" key="10">
    <source>
        <dbReference type="EMBL" id="MTH61926.1"/>
    </source>
</evidence>
<feature type="binding site" evidence="9">
    <location>
        <position position="102"/>
    </location>
    <ligand>
        <name>Mg(2+)</name>
        <dbReference type="ChEBI" id="CHEBI:18420"/>
        <label>1</label>
        <note>catalytic</note>
    </ligand>
</feature>
<keyword evidence="8 9" id="KW-0460">Magnesium</keyword>
<dbReference type="GO" id="GO:0007165">
    <property type="term" value="P:signal transduction"/>
    <property type="evidence" value="ECO:0007669"/>
    <property type="project" value="TreeGrafter"/>
</dbReference>
<evidence type="ECO:0000256" key="5">
    <source>
        <dbReference type="ARBA" id="ARBA00019784"/>
    </source>
</evidence>
<accession>A0A844HQ01</accession>
<feature type="binding site" evidence="9">
    <location>
        <position position="225"/>
    </location>
    <ligand>
        <name>Mg(2+)</name>
        <dbReference type="ChEBI" id="CHEBI:18420"/>
        <label>1</label>
        <note>catalytic</note>
    </ligand>
</feature>
<reference evidence="10 11" key="1">
    <citation type="submission" date="2019-11" db="EMBL/GenBank/DDBJ databases">
        <authorList>
            <person name="Dong K."/>
        </authorList>
    </citation>
    <scope>NUCLEOTIDE SEQUENCE [LARGE SCALE GENOMIC DNA]</scope>
    <source>
        <strain evidence="10 11">NBRC 112902</strain>
    </source>
</reference>
<organism evidence="10 11">
    <name type="scientific">Paracoccus litorisediminis</name>
    <dbReference type="NCBI Taxonomy" id="2006130"/>
    <lineage>
        <taxon>Bacteria</taxon>
        <taxon>Pseudomonadati</taxon>
        <taxon>Pseudomonadota</taxon>
        <taxon>Alphaproteobacteria</taxon>
        <taxon>Rhodobacterales</taxon>
        <taxon>Paracoccaceae</taxon>
        <taxon>Paracoccus</taxon>
    </lineage>
</organism>
<dbReference type="InterPro" id="IPR000760">
    <property type="entry name" value="Inositol_monophosphatase-like"/>
</dbReference>
<keyword evidence="6 9" id="KW-0479">Metal-binding</keyword>
<gene>
    <name evidence="10" type="ORF">GL300_22270</name>
</gene>
<dbReference type="Gene3D" id="3.30.540.10">
    <property type="entry name" value="Fructose-1,6-Bisphosphatase, subunit A, domain 1"/>
    <property type="match status" value="1"/>
</dbReference>
<sequence>MEMNLTDGSLPRMPTGQEIAQRFDGLALIARRAGDAARAAFESRPKGQFTLKGPQDYLTESDAAVEALIRAEIAARWPEDAILGEEGGGTPGPLTWVIDPIDGTANFARGVGHFCVSIAFAIDGRAELGAIVQPLTGEVWLARRGHGATLNGAPLAVRVEARPDQAIIEMGWSRRLPIPGYLAALNHALGQGASVRRVGSGALSLAHVADGRSDGYLEPLMHCWDCLAGLLLVEEAGGLVGDWPGHLADLAAPGPVLAAANPDIFQMLSAARAAGQDASHER</sequence>
<keyword evidence="7" id="KW-0378">Hydrolase</keyword>
<dbReference type="FunFam" id="3.30.540.10:FF:000003">
    <property type="entry name" value="Inositol-1-monophosphatase"/>
    <property type="match status" value="1"/>
</dbReference>
<dbReference type="EMBL" id="WMIG01000022">
    <property type="protein sequence ID" value="MTH61926.1"/>
    <property type="molecule type" value="Genomic_DNA"/>
</dbReference>
<dbReference type="InterPro" id="IPR020583">
    <property type="entry name" value="Inositol_monoP_metal-BS"/>
</dbReference>